<dbReference type="InterPro" id="IPR031719">
    <property type="entry name" value="H2_M"/>
</dbReference>
<dbReference type="EMBL" id="AFYH01196598">
    <property type="status" value="NOT_ANNOTATED_CDS"/>
    <property type="molecule type" value="Genomic_DNA"/>
</dbReference>
<evidence type="ECO:0000256" key="3">
    <source>
        <dbReference type="ARBA" id="ARBA00016903"/>
    </source>
</evidence>
<evidence type="ECO:0000256" key="2">
    <source>
        <dbReference type="ARBA" id="ARBA00007844"/>
    </source>
</evidence>
<dbReference type="GeneTree" id="ENSGT00390000014443"/>
<organism evidence="11 12">
    <name type="scientific">Latimeria chalumnae</name>
    <name type="common">Coelacanth</name>
    <dbReference type="NCBI Taxonomy" id="7897"/>
    <lineage>
        <taxon>Eukaryota</taxon>
        <taxon>Metazoa</taxon>
        <taxon>Chordata</taxon>
        <taxon>Craniata</taxon>
        <taxon>Vertebrata</taxon>
        <taxon>Euteleostomi</taxon>
        <taxon>Coelacanthiformes</taxon>
        <taxon>Coelacanthidae</taxon>
        <taxon>Latimeria</taxon>
    </lineage>
</organism>
<evidence type="ECO:0000313" key="11">
    <source>
        <dbReference type="Ensembl" id="ENSLACP00000001187.1"/>
    </source>
</evidence>
<proteinExistence type="inferred from homology"/>
<evidence type="ECO:0000259" key="9">
    <source>
        <dbReference type="Pfam" id="PF16858"/>
    </source>
</evidence>
<dbReference type="EMBL" id="AFYH01196607">
    <property type="status" value="NOT_ANNOTATED_CDS"/>
    <property type="molecule type" value="Genomic_DNA"/>
</dbReference>
<dbReference type="EMBL" id="AFYH01196604">
    <property type="status" value="NOT_ANNOTATED_CDS"/>
    <property type="molecule type" value="Genomic_DNA"/>
</dbReference>
<dbReference type="EMBL" id="AFYH01196603">
    <property type="status" value="NOT_ANNOTATED_CDS"/>
    <property type="molecule type" value="Genomic_DNA"/>
</dbReference>
<dbReference type="Pfam" id="PF16858">
    <property type="entry name" value="CNDH2_C"/>
    <property type="match status" value="1"/>
</dbReference>
<dbReference type="EMBL" id="AFYH01196606">
    <property type="status" value="NOT_ANNOTATED_CDS"/>
    <property type="molecule type" value="Genomic_DNA"/>
</dbReference>
<dbReference type="OMA" id="FDPPEHK"/>
<dbReference type="FunCoup" id="H2ZUW6">
    <property type="interactions" value="2378"/>
</dbReference>
<dbReference type="InterPro" id="IPR009378">
    <property type="entry name" value="H2_N"/>
</dbReference>
<reference evidence="11" key="3">
    <citation type="submission" date="2025-09" db="UniProtKB">
        <authorList>
            <consortium name="Ensembl"/>
        </authorList>
    </citation>
    <scope>IDENTIFICATION</scope>
</reference>
<dbReference type="GO" id="GO:0003682">
    <property type="term" value="F:chromatin binding"/>
    <property type="evidence" value="ECO:0007669"/>
    <property type="project" value="TreeGrafter"/>
</dbReference>
<feature type="region of interest" description="Disordered" evidence="7">
    <location>
        <begin position="269"/>
        <end position="289"/>
    </location>
</feature>
<comment type="similarity">
    <text evidence="2">Belongs to the CND2 H2 (condensin-2 subunit 2) family.</text>
</comment>
<dbReference type="GO" id="GO:0000796">
    <property type="term" value="C:condensin complex"/>
    <property type="evidence" value="ECO:0007669"/>
    <property type="project" value="TreeGrafter"/>
</dbReference>
<evidence type="ECO:0000259" key="10">
    <source>
        <dbReference type="Pfam" id="PF16869"/>
    </source>
</evidence>
<dbReference type="Pfam" id="PF16869">
    <property type="entry name" value="CNDH2_M"/>
    <property type="match status" value="1"/>
</dbReference>
<feature type="domain" description="Condensin-2 complex subunit H2 C-terminal" evidence="9">
    <location>
        <begin position="478"/>
        <end position="606"/>
    </location>
</feature>
<dbReference type="GO" id="GO:0051306">
    <property type="term" value="P:mitotic sister chromatid separation"/>
    <property type="evidence" value="ECO:0007669"/>
    <property type="project" value="TreeGrafter"/>
</dbReference>
<evidence type="ECO:0000256" key="7">
    <source>
        <dbReference type="SAM" id="MobiDB-lite"/>
    </source>
</evidence>
<dbReference type="EMBL" id="AFYH01196602">
    <property type="status" value="NOT_ANNOTATED_CDS"/>
    <property type="molecule type" value="Genomic_DNA"/>
</dbReference>
<reference evidence="11" key="2">
    <citation type="submission" date="2025-08" db="UniProtKB">
        <authorList>
            <consortium name="Ensembl"/>
        </authorList>
    </citation>
    <scope>IDENTIFICATION</scope>
</reference>
<name>H2ZUW6_LATCH</name>
<dbReference type="EMBL" id="AFYH01196601">
    <property type="status" value="NOT_ANNOTATED_CDS"/>
    <property type="molecule type" value="Genomic_DNA"/>
</dbReference>
<evidence type="ECO:0000259" key="8">
    <source>
        <dbReference type="Pfam" id="PF06278"/>
    </source>
</evidence>
<evidence type="ECO:0000256" key="1">
    <source>
        <dbReference type="ARBA" id="ARBA00004123"/>
    </source>
</evidence>
<dbReference type="PANTHER" id="PTHR14324:SF3">
    <property type="entry name" value="CONDENSIN-2 COMPLEX SUBUNIT H2"/>
    <property type="match status" value="1"/>
</dbReference>
<dbReference type="Pfam" id="PF06278">
    <property type="entry name" value="CNDH2_N"/>
    <property type="match status" value="1"/>
</dbReference>
<dbReference type="InterPro" id="IPR031739">
    <property type="entry name" value="Ncaph2"/>
</dbReference>
<evidence type="ECO:0000313" key="12">
    <source>
        <dbReference type="Proteomes" id="UP000008672"/>
    </source>
</evidence>
<sequence>MNNVESRYTHLLQPIRDLTKNWEVDVASQLEEYLEELDQLCITFDGGRTTMNFAEAALLIQGSACIYSKKVEYLYTLVYQALDLISNKKRKNQAGAAKRSFKKRFLKEKTICFNRGVQCGKDDFKKKKKKNVLACHPPCPELLPINRLQVALRFMKNFIKKKNFFSFKLNHKGEILASRKDFRMNTCTPHASGAFILDLSSLSPTNCLNWNNRQDPAVQNAGAQDENGNVLMQMSENEVPDPLPVLNFSEEAEGKLAEKVDEIEMDLASPEHIQRQKPPPRPRKEAAPDDRGYLLRERAPSLVEKIREILDPWRCLNPFESSEDKPFKKGKRGYSLPIDFIVNTGQYVNHAGNNLLRGTHAAMCCYAEYYNGADVRKSKKRGPTFADMEVLYWNQVKERLAAQKKLQRKLVRKQWWGGYLKKQKNWPLKPATLHGSPGVLGAANDDYNPEDIVQPEVAPVLEMQALAAMGKAFTDRLSYEDLVRRNVERFIANSQKYARETELSLRVRDWEDKIGPQLQDQEERGAFDIHDYGDRIVAAFDYIGERRSFVSLTKQKPAYEVCRYMLAALQLANDCTVEVSRDPRLHEGVDTMELKLLSRQRAHERFKAYVAPLLSDN</sequence>
<dbReference type="InterPro" id="IPR031737">
    <property type="entry name" value="CNDH2_C"/>
</dbReference>
<dbReference type="EMBL" id="AFYH01196605">
    <property type="status" value="NOT_ANNOTATED_CDS"/>
    <property type="molecule type" value="Genomic_DNA"/>
</dbReference>
<feature type="domain" description="Condensin II complex subunit H2 N-terminal" evidence="8">
    <location>
        <begin position="6"/>
        <end position="100"/>
    </location>
</feature>
<feature type="domain" description="Condensin II complex subunit H2 middle" evidence="10">
    <location>
        <begin position="172"/>
        <end position="217"/>
    </location>
</feature>
<dbReference type="PANTHER" id="PTHR14324">
    <property type="entry name" value="CONDENSIN-2 COMPLEX SUBUNIT H2"/>
    <property type="match status" value="1"/>
</dbReference>
<keyword evidence="4" id="KW-0226">DNA condensation</keyword>
<accession>H2ZUW6</accession>
<evidence type="ECO:0000256" key="5">
    <source>
        <dbReference type="ARBA" id="ARBA00023242"/>
    </source>
</evidence>
<dbReference type="GO" id="GO:0005634">
    <property type="term" value="C:nucleus"/>
    <property type="evidence" value="ECO:0007669"/>
    <property type="project" value="UniProtKB-SubCell"/>
</dbReference>
<dbReference type="STRING" id="7897.ENSLACP00000001187"/>
<reference evidence="12" key="1">
    <citation type="submission" date="2011-08" db="EMBL/GenBank/DDBJ databases">
        <title>The draft genome of Latimeria chalumnae.</title>
        <authorList>
            <person name="Di Palma F."/>
            <person name="Alfoldi J."/>
            <person name="Johnson J."/>
            <person name="Berlin A."/>
            <person name="Gnerre S."/>
            <person name="Jaffe D."/>
            <person name="MacCallum I."/>
            <person name="Young S."/>
            <person name="Walker B.J."/>
            <person name="Lander E."/>
            <person name="Lindblad-Toh K."/>
        </authorList>
    </citation>
    <scope>NUCLEOTIDE SEQUENCE [LARGE SCALE GENOMIC DNA]</scope>
    <source>
        <strain evidence="12">Wild caught</strain>
    </source>
</reference>
<keyword evidence="12" id="KW-1185">Reference proteome</keyword>
<dbReference type="AlphaFoldDB" id="H2ZUW6"/>
<dbReference type="GO" id="GO:0010032">
    <property type="term" value="P:meiotic chromosome condensation"/>
    <property type="evidence" value="ECO:0007669"/>
    <property type="project" value="TreeGrafter"/>
</dbReference>
<dbReference type="InParanoid" id="H2ZUW6"/>
<dbReference type="Ensembl" id="ENSLACT00000001198.1">
    <property type="protein sequence ID" value="ENSLACP00000001187.1"/>
    <property type="gene ID" value="ENSLACG00000001063.1"/>
</dbReference>
<dbReference type="HOGENOM" id="CLU_010569_0_0_1"/>
<gene>
    <name evidence="11" type="primary">NCAPH2</name>
</gene>
<dbReference type="EMBL" id="AFYH01196599">
    <property type="status" value="NOT_ANNOTATED_CDS"/>
    <property type="molecule type" value="Genomic_DNA"/>
</dbReference>
<dbReference type="eggNOG" id="KOG2359">
    <property type="taxonomic scope" value="Eukaryota"/>
</dbReference>
<dbReference type="Proteomes" id="UP000008672">
    <property type="component" value="Unassembled WGS sequence"/>
</dbReference>
<evidence type="ECO:0000256" key="4">
    <source>
        <dbReference type="ARBA" id="ARBA00023067"/>
    </source>
</evidence>
<evidence type="ECO:0000256" key="6">
    <source>
        <dbReference type="ARBA" id="ARBA00030479"/>
    </source>
</evidence>
<comment type="subcellular location">
    <subcellularLocation>
        <location evidence="1">Nucleus</location>
    </subcellularLocation>
</comment>
<dbReference type="EMBL" id="AFYH01196600">
    <property type="status" value="NOT_ANNOTATED_CDS"/>
    <property type="molecule type" value="Genomic_DNA"/>
</dbReference>
<protein>
    <recommendedName>
        <fullName evidence="3">Condensin-2 complex subunit H2</fullName>
    </recommendedName>
    <alternativeName>
        <fullName evidence="6">Non-SMC condensin II complex subunit H2</fullName>
    </alternativeName>
</protein>
<keyword evidence="5" id="KW-0539">Nucleus</keyword>
<dbReference type="Bgee" id="ENSLACG00000001063">
    <property type="expression patterns" value="Expressed in post-anal tail muscle and 2 other cell types or tissues"/>
</dbReference>